<feature type="active site" description="Proton donor" evidence="10">
    <location>
        <position position="646"/>
    </location>
</feature>
<feature type="compositionally biased region" description="Low complexity" evidence="13">
    <location>
        <begin position="487"/>
        <end position="497"/>
    </location>
</feature>
<evidence type="ECO:0000256" key="5">
    <source>
        <dbReference type="ARBA" id="ARBA00022801"/>
    </source>
</evidence>
<dbReference type="InterPro" id="IPR050749">
    <property type="entry name" value="Glycosyl_Hydrolase_47"/>
</dbReference>
<keyword evidence="16" id="KW-1185">Reference proteome</keyword>
<dbReference type="PRINTS" id="PR00747">
    <property type="entry name" value="GLYHDRLASE47"/>
</dbReference>
<feature type="compositionally biased region" description="Polar residues" evidence="13">
    <location>
        <begin position="1252"/>
        <end position="1264"/>
    </location>
</feature>
<feature type="binding site" evidence="11">
    <location>
        <position position="762"/>
    </location>
    <ligand>
        <name>Ca(2+)</name>
        <dbReference type="ChEBI" id="CHEBI:29108"/>
    </ligand>
</feature>
<evidence type="ECO:0000256" key="8">
    <source>
        <dbReference type="ARBA" id="ARBA00047669"/>
    </source>
</evidence>
<feature type="active site" evidence="10">
    <location>
        <position position="674"/>
    </location>
</feature>
<reference evidence="15 16" key="1">
    <citation type="submission" date="2016-02" db="EMBL/GenBank/DDBJ databases">
        <title>Genome analysis of coral dinoflagellate symbionts highlights evolutionary adaptations to a symbiotic lifestyle.</title>
        <authorList>
            <person name="Aranda M."/>
            <person name="Li Y."/>
            <person name="Liew Y.J."/>
            <person name="Baumgarten S."/>
            <person name="Simakov O."/>
            <person name="Wilson M."/>
            <person name="Piel J."/>
            <person name="Ashoor H."/>
            <person name="Bougouffa S."/>
            <person name="Bajic V.B."/>
            <person name="Ryu T."/>
            <person name="Ravasi T."/>
            <person name="Bayer T."/>
            <person name="Micklem G."/>
            <person name="Kim H."/>
            <person name="Bhak J."/>
            <person name="Lajeunesse T.C."/>
            <person name="Voolstra C.R."/>
        </authorList>
    </citation>
    <scope>NUCLEOTIDE SEQUENCE [LARGE SCALE GENOMIC DNA]</scope>
    <source>
        <strain evidence="15 16">CCMP2467</strain>
    </source>
</reference>
<evidence type="ECO:0000256" key="10">
    <source>
        <dbReference type="PIRSR" id="PIRSR601382-1"/>
    </source>
</evidence>
<evidence type="ECO:0000256" key="9">
    <source>
        <dbReference type="ARBA" id="ARBA00048605"/>
    </source>
</evidence>
<gene>
    <name evidence="15" type="primary">Man1b1</name>
    <name evidence="15" type="ORF">AK812_SmicGene26490</name>
</gene>
<evidence type="ECO:0000256" key="12">
    <source>
        <dbReference type="RuleBase" id="RU361193"/>
    </source>
</evidence>
<dbReference type="EC" id="3.2.1.-" evidence="12"/>
<dbReference type="PROSITE" id="PS50105">
    <property type="entry name" value="SAM_DOMAIN"/>
    <property type="match status" value="1"/>
</dbReference>
<feature type="region of interest" description="Disordered" evidence="13">
    <location>
        <begin position="1231"/>
        <end position="1271"/>
    </location>
</feature>
<dbReference type="Pfam" id="PF08241">
    <property type="entry name" value="Methyltransf_11"/>
    <property type="match status" value="1"/>
</dbReference>
<dbReference type="GO" id="GO:0008757">
    <property type="term" value="F:S-adenosylmethionine-dependent methyltransferase activity"/>
    <property type="evidence" value="ECO:0007669"/>
    <property type="project" value="InterPro"/>
</dbReference>
<dbReference type="SUPFAM" id="SSF47769">
    <property type="entry name" value="SAM/Pointed domain"/>
    <property type="match status" value="1"/>
</dbReference>
<evidence type="ECO:0000313" key="16">
    <source>
        <dbReference type="Proteomes" id="UP000186817"/>
    </source>
</evidence>
<proteinExistence type="inferred from homology"/>
<dbReference type="PANTHER" id="PTHR11742">
    <property type="entry name" value="MANNOSYL-OLIGOSACCHARIDE ALPHA-1,2-MANNOSIDASE-RELATED"/>
    <property type="match status" value="1"/>
</dbReference>
<name>A0A1Q9D9H5_SYMMI</name>
<dbReference type="Proteomes" id="UP000186817">
    <property type="component" value="Unassembled WGS sequence"/>
</dbReference>
<keyword evidence="4 11" id="KW-0479">Metal-binding</keyword>
<comment type="cofactor">
    <cofactor evidence="1 11">
        <name>Ca(2+)</name>
        <dbReference type="ChEBI" id="CHEBI:29108"/>
    </cofactor>
</comment>
<dbReference type="InterPro" id="IPR029063">
    <property type="entry name" value="SAM-dependent_MTases_sf"/>
</dbReference>
<evidence type="ECO:0000256" key="4">
    <source>
        <dbReference type="ARBA" id="ARBA00022723"/>
    </source>
</evidence>
<comment type="similarity">
    <text evidence="3 12">Belongs to the glycosyl hydrolase 47 family.</text>
</comment>
<feature type="region of interest" description="Disordered" evidence="13">
    <location>
        <begin position="481"/>
        <end position="518"/>
    </location>
</feature>
<feature type="domain" description="SAM" evidence="14">
    <location>
        <begin position="54"/>
        <end position="118"/>
    </location>
</feature>
<keyword evidence="12" id="KW-0326">Glycosidase</keyword>
<dbReference type="InterPro" id="IPR036026">
    <property type="entry name" value="Seven-hairpin_glycosidases"/>
</dbReference>
<dbReference type="EMBL" id="LSRX01000649">
    <property type="protein sequence ID" value="OLP91785.1"/>
    <property type="molecule type" value="Genomic_DNA"/>
</dbReference>
<dbReference type="GO" id="GO:0004571">
    <property type="term" value="F:mannosyl-oligosaccharide 1,2-alpha-mannosidase activity"/>
    <property type="evidence" value="ECO:0007669"/>
    <property type="project" value="UniProtKB-EC"/>
</dbReference>
<dbReference type="InterPro" id="IPR001382">
    <property type="entry name" value="Glyco_hydro_47"/>
</dbReference>
<dbReference type="GO" id="GO:0005975">
    <property type="term" value="P:carbohydrate metabolic process"/>
    <property type="evidence" value="ECO:0007669"/>
    <property type="project" value="InterPro"/>
</dbReference>
<feature type="compositionally biased region" description="Polar residues" evidence="13">
    <location>
        <begin position="507"/>
        <end position="518"/>
    </location>
</feature>
<dbReference type="Pfam" id="PF22589">
    <property type="entry name" value="SPMIP1"/>
    <property type="match status" value="1"/>
</dbReference>
<accession>A0A1Q9D9H5</accession>
<dbReference type="Gene3D" id="1.50.10.10">
    <property type="match status" value="2"/>
</dbReference>
<evidence type="ECO:0000256" key="6">
    <source>
        <dbReference type="ARBA" id="ARBA00022837"/>
    </source>
</evidence>
<dbReference type="Gene3D" id="1.10.150.50">
    <property type="entry name" value="Transcription Factor, Ets-1"/>
    <property type="match status" value="1"/>
</dbReference>
<keyword evidence="5 12" id="KW-0378">Hydrolase</keyword>
<keyword evidence="6 11" id="KW-0106">Calcium</keyword>
<evidence type="ECO:0000256" key="11">
    <source>
        <dbReference type="PIRSR" id="PIRSR601382-2"/>
    </source>
</evidence>
<feature type="active site" evidence="10">
    <location>
        <position position="387"/>
    </location>
</feature>
<organism evidence="15 16">
    <name type="scientific">Symbiodinium microadriaticum</name>
    <name type="common">Dinoflagellate</name>
    <name type="synonym">Zooxanthella microadriatica</name>
    <dbReference type="NCBI Taxonomy" id="2951"/>
    <lineage>
        <taxon>Eukaryota</taxon>
        <taxon>Sar</taxon>
        <taxon>Alveolata</taxon>
        <taxon>Dinophyceae</taxon>
        <taxon>Suessiales</taxon>
        <taxon>Symbiodiniaceae</taxon>
        <taxon>Symbiodinium</taxon>
    </lineage>
</organism>
<evidence type="ECO:0000256" key="3">
    <source>
        <dbReference type="ARBA" id="ARBA00007658"/>
    </source>
</evidence>
<comment type="catalytic activity">
    <reaction evidence="9">
        <text>N(4)-(alpha-D-Man-(1-&gt;2)-alpha-D-Man-(1-&gt;2)-alpha-D-Man-(1-&gt;3)-[alpha-D-Man-(1-&gt;2)-alpha-D-Man-(1-&gt;3)-[alpha-D-Man-(1-&gt;2)-alpha-D-Man-(1-&gt;6)]-alpha-D-Man-(1-&gt;6)]-beta-D-Man-(1-&gt;4)-beta-D-GlcNAc-(1-&gt;4)-beta-D-GlcNAc)-L-asparaginyl-[protein] (N-glucan mannose isomer 9A1,2,3B1,2,3) + 4 H2O = N(4)-(alpha-D-Man-(1-&gt;3)-[alpha-D-Man-(1-&gt;3)-[alpha-D-Man-(1-&gt;6)]-alpha-D-Man-(1-&gt;6)]-beta-D-Man-(1-&gt;4)-beta-D-GlcNAc-(1-&gt;4)-beta-D-GlcNAc)-L-asparaginyl-[protein] (N-glucan mannose isomer 5A1,2) + 4 beta-D-mannose</text>
        <dbReference type="Rhea" id="RHEA:56008"/>
        <dbReference type="Rhea" id="RHEA-COMP:14356"/>
        <dbReference type="Rhea" id="RHEA-COMP:14367"/>
        <dbReference type="ChEBI" id="CHEBI:15377"/>
        <dbReference type="ChEBI" id="CHEBI:28563"/>
        <dbReference type="ChEBI" id="CHEBI:59087"/>
        <dbReference type="ChEBI" id="CHEBI:139493"/>
        <dbReference type="EC" id="3.2.1.113"/>
    </reaction>
</comment>
<dbReference type="InterPro" id="IPR013761">
    <property type="entry name" value="SAM/pointed_sf"/>
</dbReference>
<dbReference type="GO" id="GO:0005783">
    <property type="term" value="C:endoplasmic reticulum"/>
    <property type="evidence" value="ECO:0007669"/>
    <property type="project" value="TreeGrafter"/>
</dbReference>
<dbReference type="Gene3D" id="3.40.50.150">
    <property type="entry name" value="Vaccinia Virus protein VP39"/>
    <property type="match status" value="1"/>
</dbReference>
<dbReference type="InterPro" id="IPR012341">
    <property type="entry name" value="6hp_glycosidase-like_sf"/>
</dbReference>
<dbReference type="SUPFAM" id="SSF48225">
    <property type="entry name" value="Seven-hairpin glycosidases"/>
    <property type="match status" value="2"/>
</dbReference>
<evidence type="ECO:0000256" key="7">
    <source>
        <dbReference type="ARBA" id="ARBA00023157"/>
    </source>
</evidence>
<evidence type="ECO:0000259" key="14">
    <source>
        <dbReference type="PROSITE" id="PS50105"/>
    </source>
</evidence>
<keyword evidence="7" id="KW-1015">Disulfide bond</keyword>
<dbReference type="OrthoDB" id="417561at2759"/>
<dbReference type="InterPro" id="IPR013216">
    <property type="entry name" value="Methyltransf_11"/>
</dbReference>
<feature type="active site" description="Proton donor" evidence="10">
    <location>
        <position position="255"/>
    </location>
</feature>
<dbReference type="InterPro" id="IPR001660">
    <property type="entry name" value="SAM"/>
</dbReference>
<dbReference type="GO" id="GO:0016020">
    <property type="term" value="C:membrane"/>
    <property type="evidence" value="ECO:0007669"/>
    <property type="project" value="InterPro"/>
</dbReference>
<evidence type="ECO:0000256" key="1">
    <source>
        <dbReference type="ARBA" id="ARBA00001913"/>
    </source>
</evidence>
<evidence type="ECO:0000313" key="15">
    <source>
        <dbReference type="EMBL" id="OLP91785.1"/>
    </source>
</evidence>
<comment type="caution">
    <text evidence="15">The sequence shown here is derived from an EMBL/GenBank/DDBJ whole genome shotgun (WGS) entry which is preliminary data.</text>
</comment>
<dbReference type="CDD" id="cd02440">
    <property type="entry name" value="AdoMet_MTases"/>
    <property type="match status" value="1"/>
</dbReference>
<protein>
    <recommendedName>
        <fullName evidence="12">alpha-1,2-Mannosidase</fullName>
        <ecNumber evidence="12">3.2.1.-</ecNumber>
    </recommendedName>
</protein>
<evidence type="ECO:0000256" key="2">
    <source>
        <dbReference type="ARBA" id="ARBA00004922"/>
    </source>
</evidence>
<sequence length="1372" mass="152946">MLRPPGSKIVEAGEALRSIFTIAPCIVKISCRVQEARTLSTVHPGPCKPRLGEWSVEDVVHWSLTTTLSPEVASWLRKHEVSGAVLRTLDEAELAAMGLEPFGRRRQLLLLREELLAEDAAKEKKANGPSLQPLGSMPPRTVALCHVALLLHGKPTSGFTKVEFEVVGPQNERQESVAAAFLHAWNAYKVHCWGQDELRPVTQSCSKDFGGLGVQIIDALDSLWLLGLQEDYCEAERWVLRNFTSDLDVTVSVFETVIRVLGGLLSAYGLSGQLQLLAHAAQLGQRLLRAWREGPVPHELVNLKTGQTGFKEPELGSTLAEVGTIQGEFTLLSAWTGDPTFRTRGNHVMDLLGTLLVDHGGLLPIMIHPQPPMHWTNARVTLGGRGDSFYEYLLKQWLITNRTEEKYRSWYQLCVDGIRRAFVGQSRPSNFSFIREVSAWDSISQLVPLSDRWQWDPETTGEELSGLAFFFQFQDATAGLQDEEKSQASASSPAPTADMEGVRHQQENGSVQEPPLQNRSQPSWAYIIIPSMSPDTACALMELLRSHRWDVASKMMAIVLPPPHKQLSASSQYRIDAMLSGQLQDLCHSRQEFKMDHLSCFFPGVLALGVLTGAAAQPAEELLLAQDLTESCTRMWLDSPRGLAPESVLWNRAPQRSLDFRATPKDAHCSLRPEVVESLWYLYLATGDPKYQDWGWSIFQAIEAFARVDSGGYSSIQDVTVQTELDRRDEMQTFLLSETFKYLFLLFGDKQILDLNKTVLNTEGHPLPVLGEWHRDAENSEQFENSILLRMHVARAHGRCRLRGWRGQAISTSPLFRASEQLQRQRRRHLHEVFSDSHKESHLGKLDDLGRDRYANASLEKAGAPGVIKGLSWCKSLLLQREDLDQDDEVRLLDIGSCNNALESELTAIERHQLRITAVDVCPRHDSVWQCDFLQLQVLPRHKRALREGRQLLGLPAESFDACLLSMVLHHWPQEVQQKALDTVHRLLVREGQLLVVENRAWDSTVCLSHAGFALEQQRRFSGCSLRGLAFRASEPAERAGFVARTDPTMVKSKTSRHALKCDKDFEPSPCLPTPLRSLLKSTSAKGLQDVTSPAVKLKQPIAYELQDSPSGTEPTLPASEAVAPTRAKAVLRADGALLSVTHDSACEPCFGAMPAGKIGRPTPKALEVRVVEKFKKHNARYMDGWKESLPHLSKPATSVPPAGRGGVSWIGQNPDPCRAKYLLKQGVVPLPPAAEQKPSPSQAPSDAEPASSRSELTHSQSAPVLQKRGHRQLEMMSCNEHYIEQRLKLEDEQQLRSGPDMKELIYHGVSHDHQGRRAYLQARRRLWPQDRLPAPVTSAAEVGWRSYAGPDKIVGKQLDPVPPPPSTIVLG</sequence>
<evidence type="ECO:0000256" key="13">
    <source>
        <dbReference type="SAM" id="MobiDB-lite"/>
    </source>
</evidence>
<dbReference type="InterPro" id="IPR054323">
    <property type="entry name" value="SPMIP1_C"/>
</dbReference>
<comment type="catalytic activity">
    <reaction evidence="8">
        <text>N(4)-(alpha-D-Man-(1-&gt;2)-alpha-D-Man-(1-&gt;2)-alpha-D-Man-(1-&gt;3)-[alpha-D-Man-(1-&gt;3)-[alpha-D-Man-(1-&gt;2)-alpha-D-Man-(1-&gt;6)]-alpha-D-Man-(1-&gt;6)]-beta-D-Man-(1-&gt;4)-beta-D-GlcNAc-(1-&gt;4)-beta-D-GlcNAc)-L-asparaginyl-[protein] (N-glucan mannose isomer 8A1,2,3B1,3) + 3 H2O = N(4)-(alpha-D-Man-(1-&gt;3)-[alpha-D-Man-(1-&gt;3)-[alpha-D-Man-(1-&gt;6)]-alpha-D-Man-(1-&gt;6)]-beta-D-Man-(1-&gt;4)-beta-D-GlcNAc-(1-&gt;4)-beta-D-GlcNAc)-L-asparaginyl-[protein] (N-glucan mannose isomer 5A1,2) + 3 beta-D-mannose</text>
        <dbReference type="Rhea" id="RHEA:56028"/>
        <dbReference type="Rhea" id="RHEA-COMP:14358"/>
        <dbReference type="Rhea" id="RHEA-COMP:14367"/>
        <dbReference type="ChEBI" id="CHEBI:15377"/>
        <dbReference type="ChEBI" id="CHEBI:28563"/>
        <dbReference type="ChEBI" id="CHEBI:59087"/>
        <dbReference type="ChEBI" id="CHEBI:60628"/>
        <dbReference type="EC" id="3.2.1.113"/>
    </reaction>
</comment>
<dbReference type="Pfam" id="PF01532">
    <property type="entry name" value="Glyco_hydro_47"/>
    <property type="match status" value="2"/>
</dbReference>
<dbReference type="SUPFAM" id="SSF53335">
    <property type="entry name" value="S-adenosyl-L-methionine-dependent methyltransferases"/>
    <property type="match status" value="1"/>
</dbReference>
<dbReference type="GO" id="GO:0005509">
    <property type="term" value="F:calcium ion binding"/>
    <property type="evidence" value="ECO:0007669"/>
    <property type="project" value="InterPro"/>
</dbReference>
<dbReference type="PANTHER" id="PTHR11742:SF55">
    <property type="entry name" value="ENDOPLASMIC RETICULUM MANNOSYL-OLIGOSACCHARIDE 1,2-ALPHA-MANNOSIDASE"/>
    <property type="match status" value="1"/>
</dbReference>
<feature type="region of interest" description="Disordered" evidence="13">
    <location>
        <begin position="1190"/>
        <end position="1211"/>
    </location>
</feature>
<comment type="pathway">
    <text evidence="2">Protein modification; protein glycosylation.</text>
</comment>